<dbReference type="AlphaFoldDB" id="A0A6J4KGI4"/>
<gene>
    <name evidence="2" type="ORF">AVDCRST_MAG84-381</name>
</gene>
<sequence length="71" mass="8491">MFNLTYEFKLKPTVAEVTIFEDWLEQYRRVYNRALAEPKDWFKSRSCQINACSIRPEYIIPAARPRPTYAS</sequence>
<dbReference type="Pfam" id="PF12323">
    <property type="entry name" value="HTH_OrfB_IS605"/>
    <property type="match status" value="1"/>
</dbReference>
<evidence type="ECO:0000313" key="2">
    <source>
        <dbReference type="EMBL" id="CAA9305132.1"/>
    </source>
</evidence>
<proteinExistence type="predicted"/>
<name>A0A6J4KGI4_9CYAN</name>
<protein>
    <recommendedName>
        <fullName evidence="1">Transposase putative helix-turn-helix domain-containing protein</fullName>
    </recommendedName>
</protein>
<dbReference type="InterPro" id="IPR021027">
    <property type="entry name" value="Transposase_put_HTH"/>
</dbReference>
<evidence type="ECO:0000259" key="1">
    <source>
        <dbReference type="Pfam" id="PF12323"/>
    </source>
</evidence>
<feature type="domain" description="Transposase putative helix-turn-helix" evidence="1">
    <location>
        <begin position="1"/>
        <end position="45"/>
    </location>
</feature>
<accession>A0A6J4KGI4</accession>
<organism evidence="2">
    <name type="scientific">uncultured Microcoleus sp</name>
    <dbReference type="NCBI Taxonomy" id="259945"/>
    <lineage>
        <taxon>Bacteria</taxon>
        <taxon>Bacillati</taxon>
        <taxon>Cyanobacteriota</taxon>
        <taxon>Cyanophyceae</taxon>
        <taxon>Oscillatoriophycideae</taxon>
        <taxon>Oscillatoriales</taxon>
        <taxon>Microcoleaceae</taxon>
        <taxon>Microcoleus</taxon>
        <taxon>environmental samples</taxon>
    </lineage>
</organism>
<reference evidence="2" key="1">
    <citation type="submission" date="2020-02" db="EMBL/GenBank/DDBJ databases">
        <authorList>
            <person name="Meier V. D."/>
        </authorList>
    </citation>
    <scope>NUCLEOTIDE SEQUENCE</scope>
    <source>
        <strain evidence="2">AVDCRST_MAG84</strain>
    </source>
</reference>
<dbReference type="EMBL" id="CADCTZ010000054">
    <property type="protein sequence ID" value="CAA9305132.1"/>
    <property type="molecule type" value="Genomic_DNA"/>
</dbReference>